<feature type="region of interest" description="Disordered" evidence="1">
    <location>
        <begin position="68"/>
        <end position="108"/>
    </location>
</feature>
<feature type="region of interest" description="Disordered" evidence="1">
    <location>
        <begin position="1"/>
        <end position="26"/>
    </location>
</feature>
<comment type="caution">
    <text evidence="2">The sequence shown here is derived from an EMBL/GenBank/DDBJ whole genome shotgun (WGS) entry which is preliminary data.</text>
</comment>
<protein>
    <submittedName>
        <fullName evidence="2">Uncharacterized protein</fullName>
    </submittedName>
</protein>
<reference evidence="2" key="1">
    <citation type="submission" date="2023-04" db="EMBL/GenBank/DDBJ databases">
        <authorList>
            <consortium name="ELIXIR-Norway"/>
        </authorList>
    </citation>
    <scope>NUCLEOTIDE SEQUENCE [LARGE SCALE GENOMIC DNA]</scope>
</reference>
<gene>
    <name evidence="2" type="ORF">MRATA1EN1_LOCUS32534</name>
</gene>
<keyword evidence="3" id="KW-1185">Reference proteome</keyword>
<name>A0ABN8XTH5_RANTA</name>
<evidence type="ECO:0000313" key="3">
    <source>
        <dbReference type="Proteomes" id="UP001176941"/>
    </source>
</evidence>
<dbReference type="EMBL" id="CATKSN020001218">
    <property type="protein sequence ID" value="CAI9150916.1"/>
    <property type="molecule type" value="Genomic_DNA"/>
</dbReference>
<sequence>MTHPGGNLDPGGIQGSQASIMQEEHALPPPTLTLHWELSCASDVKVAFLNNHCLPRVGVVPKGKYQLAETRDGSAPAHFRTRKREKVQASRDLSLPARQASTAPATPL</sequence>
<organism evidence="2 3">
    <name type="scientific">Rangifer tarandus platyrhynchus</name>
    <name type="common">Svalbard reindeer</name>
    <dbReference type="NCBI Taxonomy" id="3082113"/>
    <lineage>
        <taxon>Eukaryota</taxon>
        <taxon>Metazoa</taxon>
        <taxon>Chordata</taxon>
        <taxon>Craniata</taxon>
        <taxon>Vertebrata</taxon>
        <taxon>Euteleostomi</taxon>
        <taxon>Mammalia</taxon>
        <taxon>Eutheria</taxon>
        <taxon>Laurasiatheria</taxon>
        <taxon>Artiodactyla</taxon>
        <taxon>Ruminantia</taxon>
        <taxon>Pecora</taxon>
        <taxon>Cervidae</taxon>
        <taxon>Odocoileinae</taxon>
        <taxon>Rangifer</taxon>
    </lineage>
</organism>
<dbReference type="Proteomes" id="UP001176941">
    <property type="component" value="Unassembled WGS sequence"/>
</dbReference>
<proteinExistence type="predicted"/>
<accession>A0ABN8XTH5</accession>
<evidence type="ECO:0000256" key="1">
    <source>
        <dbReference type="SAM" id="MobiDB-lite"/>
    </source>
</evidence>
<evidence type="ECO:0000313" key="2">
    <source>
        <dbReference type="EMBL" id="CAI9150916.1"/>
    </source>
</evidence>
<feature type="compositionally biased region" description="Polar residues" evidence="1">
    <location>
        <begin position="99"/>
        <end position="108"/>
    </location>
</feature>